<comment type="similarity">
    <text evidence="2">Belongs to the methyl-accepting chemotaxis (MCP) protein family.</text>
</comment>
<dbReference type="Pfam" id="PF00015">
    <property type="entry name" value="MCPsignal"/>
    <property type="match status" value="1"/>
</dbReference>
<gene>
    <name evidence="6" type="primary">yfmS</name>
    <name evidence="6" type="ORF">MGLY_12030</name>
</gene>
<sequence>MGLLAAFVEVAPCLAGLFAADCAVSVCDLEKVLVYVPGEKIRHPVKQGDPLLPASVVGRCIAEGKRIVERVGPEVLGVPYVARAIPVREGGLVVGGISVSEGIEREEQLMAMAQNINGSMQDAMAGGQELAAAAEEIAAQVRKIEELAAAVEREAARAREIVNFIERMAYQTKILGLNAGIEAARLGRMGAGFEVVAREVRQLAERVAEQVKVTEELYCHILAAVKRLQEGLQEIQFQVTNQTAGTEALAAALEEITGTGEDLVKLAISLRG</sequence>
<dbReference type="PANTHER" id="PTHR43531">
    <property type="entry name" value="PROTEIN ICFG"/>
    <property type="match status" value="1"/>
</dbReference>
<dbReference type="InterPro" id="IPR051310">
    <property type="entry name" value="MCP_chemotaxis"/>
</dbReference>
<dbReference type="RefSeq" id="WP_156272514.1">
    <property type="nucleotide sequence ID" value="NZ_CP046244.1"/>
</dbReference>
<dbReference type="GO" id="GO:0016020">
    <property type="term" value="C:membrane"/>
    <property type="evidence" value="ECO:0007669"/>
    <property type="project" value="InterPro"/>
</dbReference>
<reference evidence="6 7" key="1">
    <citation type="submission" date="2019-11" db="EMBL/GenBank/DDBJ databases">
        <title>Genome sequence of Moorella glycerini DSM11254.</title>
        <authorList>
            <person name="Poehlein A."/>
            <person name="Boeer T."/>
            <person name="Daniel R."/>
        </authorList>
    </citation>
    <scope>NUCLEOTIDE SEQUENCE [LARGE SCALE GENOMIC DNA]</scope>
    <source>
        <strain evidence="6 7">DSM 11254</strain>
    </source>
</reference>
<evidence type="ECO:0000256" key="2">
    <source>
        <dbReference type="ARBA" id="ARBA00029447"/>
    </source>
</evidence>
<keyword evidence="4" id="KW-0175">Coiled coil</keyword>
<dbReference type="GO" id="GO:0007165">
    <property type="term" value="P:signal transduction"/>
    <property type="evidence" value="ECO:0007669"/>
    <property type="project" value="UniProtKB-KW"/>
</dbReference>
<feature type="domain" description="Methyl-accepting transducer" evidence="5">
    <location>
        <begin position="98"/>
        <end position="272"/>
    </location>
</feature>
<organism evidence="6 7">
    <name type="scientific">Neomoorella glycerini</name>
    <dbReference type="NCBI Taxonomy" id="55779"/>
    <lineage>
        <taxon>Bacteria</taxon>
        <taxon>Bacillati</taxon>
        <taxon>Bacillota</taxon>
        <taxon>Clostridia</taxon>
        <taxon>Neomoorellales</taxon>
        <taxon>Neomoorellaceae</taxon>
        <taxon>Neomoorella</taxon>
    </lineage>
</organism>
<evidence type="ECO:0000313" key="7">
    <source>
        <dbReference type="Proteomes" id="UP000425916"/>
    </source>
</evidence>
<dbReference type="Gene3D" id="1.10.287.950">
    <property type="entry name" value="Methyl-accepting chemotaxis protein"/>
    <property type="match status" value="1"/>
</dbReference>
<keyword evidence="1" id="KW-0145">Chemotaxis</keyword>
<protein>
    <submittedName>
        <fullName evidence="6">Sensory transducer protein YfmS</fullName>
    </submittedName>
</protein>
<evidence type="ECO:0000256" key="1">
    <source>
        <dbReference type="ARBA" id="ARBA00022500"/>
    </source>
</evidence>
<dbReference type="OrthoDB" id="3192at2"/>
<evidence type="ECO:0000313" key="6">
    <source>
        <dbReference type="EMBL" id="QGP91860.1"/>
    </source>
</evidence>
<feature type="coiled-coil region" evidence="4">
    <location>
        <begin position="130"/>
        <end position="168"/>
    </location>
</feature>
<accession>A0A6I5ZPW4</accession>
<dbReference type="PANTHER" id="PTHR43531:SF11">
    <property type="entry name" value="METHYL-ACCEPTING CHEMOTAXIS PROTEIN 3"/>
    <property type="match status" value="1"/>
</dbReference>
<evidence type="ECO:0000259" key="5">
    <source>
        <dbReference type="PROSITE" id="PS50111"/>
    </source>
</evidence>
<keyword evidence="7" id="KW-1185">Reference proteome</keyword>
<dbReference type="Proteomes" id="UP000425916">
    <property type="component" value="Chromosome"/>
</dbReference>
<dbReference type="SUPFAM" id="SSF58104">
    <property type="entry name" value="Methyl-accepting chemotaxis protein (MCP) signaling domain"/>
    <property type="match status" value="1"/>
</dbReference>
<proteinExistence type="inferred from homology"/>
<dbReference type="InterPro" id="IPR004089">
    <property type="entry name" value="MCPsignal_dom"/>
</dbReference>
<evidence type="ECO:0000256" key="3">
    <source>
        <dbReference type="PROSITE-ProRule" id="PRU00284"/>
    </source>
</evidence>
<dbReference type="PROSITE" id="PS50111">
    <property type="entry name" value="CHEMOTAXIS_TRANSDUC_2"/>
    <property type="match status" value="1"/>
</dbReference>
<dbReference type="GO" id="GO:0006935">
    <property type="term" value="P:chemotaxis"/>
    <property type="evidence" value="ECO:0007669"/>
    <property type="project" value="UniProtKB-KW"/>
</dbReference>
<evidence type="ECO:0000256" key="4">
    <source>
        <dbReference type="SAM" id="Coils"/>
    </source>
</evidence>
<name>A0A6I5ZPW4_9FIRM</name>
<dbReference type="AlphaFoldDB" id="A0A6I5ZPW4"/>
<dbReference type="EMBL" id="CP046244">
    <property type="protein sequence ID" value="QGP91860.1"/>
    <property type="molecule type" value="Genomic_DNA"/>
</dbReference>
<keyword evidence="3" id="KW-0807">Transducer</keyword>